<keyword evidence="2" id="KW-1185">Reference proteome</keyword>
<evidence type="ECO:0000313" key="2">
    <source>
        <dbReference type="Proteomes" id="UP001204439"/>
    </source>
</evidence>
<proteinExistence type="predicted"/>
<gene>
    <name evidence="1" type="ORF">NG800_004895</name>
</gene>
<dbReference type="EMBL" id="JAMXLT020000006">
    <property type="protein sequence ID" value="MDW8548237.1"/>
    <property type="molecule type" value="Genomic_DNA"/>
</dbReference>
<evidence type="ECO:0000313" key="1">
    <source>
        <dbReference type="EMBL" id="MDW8548237.1"/>
    </source>
</evidence>
<accession>A0ABU4JF41</accession>
<sequence length="198" mass="23419">MATGDKQKLITELIQTVLNQKAETNIKFDWFVNKHLQKDFSIYFPIIENIFEKLKGDTLGSDSKKISKLQSDAYFGGNLNFLFEFDEFQHFSSFRRQTFEFYPQNLKLNFSREQWITFCEINTLRADKYRQSKQTKDFSFVGGRTAQRAYLDCFRDLFPQINGLNPTLRFNEFEVNGIDRNNLDNCKKIEKLLLIKLG</sequence>
<protein>
    <submittedName>
        <fullName evidence="1">Uncharacterized protein</fullName>
    </submittedName>
</protein>
<dbReference type="Proteomes" id="UP001204439">
    <property type="component" value="Unassembled WGS sequence"/>
</dbReference>
<reference evidence="1 2" key="1">
    <citation type="submission" date="2023-11" db="EMBL/GenBank/DDBJ databases">
        <title>First isolation, identification, and characterization of non-pathogenic Epilithonimonas ginsengisoli isolated from diseased farmed rainbow trout (Oncorhynchus mykiss) in Chile.</title>
        <authorList>
            <person name="Miranda C.D."/>
            <person name="Irgang R."/>
            <person name="Concha C."/>
            <person name="Rojas R."/>
            <person name="Avendano R."/>
        </authorList>
    </citation>
    <scope>NUCLEOTIDE SEQUENCE [LARGE SCALE GENOMIC DNA]</scope>
    <source>
        <strain evidence="1 2">FP99</strain>
    </source>
</reference>
<organism evidence="1 2">
    <name type="scientific">Epilithonimonas ginsengisoli</name>
    <dbReference type="NCBI Taxonomy" id="1245592"/>
    <lineage>
        <taxon>Bacteria</taxon>
        <taxon>Pseudomonadati</taxon>
        <taxon>Bacteroidota</taxon>
        <taxon>Flavobacteriia</taxon>
        <taxon>Flavobacteriales</taxon>
        <taxon>Weeksellaceae</taxon>
        <taxon>Chryseobacterium group</taxon>
        <taxon>Epilithonimonas</taxon>
    </lineage>
</organism>
<dbReference type="RefSeq" id="WP_063969576.1">
    <property type="nucleotide sequence ID" value="NZ_JAMXLT020000006.1"/>
</dbReference>
<comment type="caution">
    <text evidence="1">The sequence shown here is derived from an EMBL/GenBank/DDBJ whole genome shotgun (WGS) entry which is preliminary data.</text>
</comment>
<name>A0ABU4JF41_9FLAO</name>